<sequence>MIEGGPAALSGLFQELTFSGRRIRRYYYRLFFQSSFCISYGQFPAQSVKQVTRVDAMLKTPYDALSLTRINLQDVLLMSVQDHLIS</sequence>
<dbReference type="Proteomes" id="UP000001353">
    <property type="component" value="Chromosome"/>
</dbReference>
<name>F7ZL82_ROSLO</name>
<evidence type="ECO:0000313" key="2">
    <source>
        <dbReference type="Proteomes" id="UP000001353"/>
    </source>
</evidence>
<dbReference type="AlphaFoldDB" id="F7ZL82"/>
<dbReference type="KEGG" id="rli:RLO149_c033470"/>
<dbReference type="STRING" id="391595.RLO149_c033470"/>
<proteinExistence type="predicted"/>
<dbReference type="HOGENOM" id="CLU_2495932_0_0_5"/>
<keyword evidence="2" id="KW-1185">Reference proteome</keyword>
<reference evidence="1 2" key="1">
    <citation type="journal article" date="2011" name="BMC Genomics">
        <title>Comparative genome analysis and genome-guided physiological analysis of Roseobacter litoralis.</title>
        <authorList>
            <person name="Kalhoefer D."/>
            <person name="Thole S."/>
            <person name="Voget S."/>
            <person name="Lehmann R."/>
            <person name="Liesegang H."/>
            <person name="Wollher A."/>
            <person name="Daniel R."/>
            <person name="Simon M."/>
            <person name="Brinkhoff T."/>
        </authorList>
    </citation>
    <scope>NUCLEOTIDE SEQUENCE [LARGE SCALE GENOMIC DNA]</scope>
    <source>
        <strain evidence="2">ATCC 49566 / DSM 6996 / JCM 21268 / NBRC 15278 / OCh 149</strain>
    </source>
</reference>
<evidence type="ECO:0000313" key="1">
    <source>
        <dbReference type="EMBL" id="AEI95288.1"/>
    </source>
</evidence>
<dbReference type="EMBL" id="CP002623">
    <property type="protein sequence ID" value="AEI95288.1"/>
    <property type="molecule type" value="Genomic_DNA"/>
</dbReference>
<organism evidence="1 2">
    <name type="scientific">Roseobacter litoralis (strain ATCC 49566 / DSM 6996 / JCM 21268 / NBRC 15278 / OCh 149)</name>
    <dbReference type="NCBI Taxonomy" id="391595"/>
    <lineage>
        <taxon>Bacteria</taxon>
        <taxon>Pseudomonadati</taxon>
        <taxon>Pseudomonadota</taxon>
        <taxon>Alphaproteobacteria</taxon>
        <taxon>Rhodobacterales</taxon>
        <taxon>Roseobacteraceae</taxon>
        <taxon>Roseobacter</taxon>
    </lineage>
</organism>
<accession>F7ZL82</accession>
<gene>
    <name evidence="1" type="ordered locus">RLO149_c033470</name>
</gene>
<protein>
    <submittedName>
        <fullName evidence="1">Uncharacterized protein</fullName>
    </submittedName>
</protein>